<evidence type="ECO:0000313" key="2">
    <source>
        <dbReference type="Proteomes" id="UP000244527"/>
    </source>
</evidence>
<protein>
    <submittedName>
        <fullName evidence="1">Excinuclease ABC subunit B</fullName>
    </submittedName>
</protein>
<name>A0A2S1LD93_9FLAO</name>
<dbReference type="RefSeq" id="WP_108740641.1">
    <property type="nucleotide sequence ID" value="NZ_CP020918.1"/>
</dbReference>
<sequence>MDVYQEKKNLLLDMIAYATVNGELDKKEFDFLFLLANTLDIERGGFMDLFYKGTTLKMIKDESVRILQFYRLAILMQKDNNLFVKDATAIKQFAIHMGVNLDAVKKVLKKMKSAPDTQISINELLRIFKDAEF</sequence>
<dbReference type="AlphaFoldDB" id="A0A2S1LD93"/>
<dbReference type="OrthoDB" id="1143847at2"/>
<evidence type="ECO:0000313" key="1">
    <source>
        <dbReference type="EMBL" id="AWG21704.1"/>
    </source>
</evidence>
<dbReference type="EMBL" id="CP020918">
    <property type="protein sequence ID" value="AWG21704.1"/>
    <property type="molecule type" value="Genomic_DNA"/>
</dbReference>
<keyword evidence="2" id="KW-1185">Reference proteome</keyword>
<dbReference type="Proteomes" id="UP000244527">
    <property type="component" value="Chromosome"/>
</dbReference>
<dbReference type="KEGG" id="ffa:FFWV33_09210"/>
<organism evidence="1 2">
    <name type="scientific">Flavobacterium faecale</name>
    <dbReference type="NCBI Taxonomy" id="1355330"/>
    <lineage>
        <taxon>Bacteria</taxon>
        <taxon>Pseudomonadati</taxon>
        <taxon>Bacteroidota</taxon>
        <taxon>Flavobacteriia</taxon>
        <taxon>Flavobacteriales</taxon>
        <taxon>Flavobacteriaceae</taxon>
        <taxon>Flavobacterium</taxon>
    </lineage>
</organism>
<accession>A0A2S1LD93</accession>
<gene>
    <name evidence="1" type="ORF">FFWV33_09210</name>
</gene>
<reference evidence="1 2" key="1">
    <citation type="submission" date="2017-04" db="EMBL/GenBank/DDBJ databases">
        <title>Compelte genome sequence of WV33.</title>
        <authorList>
            <person name="Lee P.C."/>
        </authorList>
    </citation>
    <scope>NUCLEOTIDE SEQUENCE [LARGE SCALE GENOMIC DNA]</scope>
    <source>
        <strain evidence="1 2">WV33</strain>
    </source>
</reference>
<proteinExistence type="predicted"/>